<evidence type="ECO:0000313" key="2">
    <source>
        <dbReference type="Proteomes" id="UP001142489"/>
    </source>
</evidence>
<accession>A0A9Q1AYN6</accession>
<name>A0A9Q1AYN6_9SAUR</name>
<organism evidence="1 2">
    <name type="scientific">Phrynocephalus forsythii</name>
    <dbReference type="NCBI Taxonomy" id="171643"/>
    <lineage>
        <taxon>Eukaryota</taxon>
        <taxon>Metazoa</taxon>
        <taxon>Chordata</taxon>
        <taxon>Craniata</taxon>
        <taxon>Vertebrata</taxon>
        <taxon>Euteleostomi</taxon>
        <taxon>Lepidosauria</taxon>
        <taxon>Squamata</taxon>
        <taxon>Bifurcata</taxon>
        <taxon>Unidentata</taxon>
        <taxon>Episquamata</taxon>
        <taxon>Toxicofera</taxon>
        <taxon>Iguania</taxon>
        <taxon>Acrodonta</taxon>
        <taxon>Agamidae</taxon>
        <taxon>Agaminae</taxon>
        <taxon>Phrynocephalus</taxon>
    </lineage>
</organism>
<keyword evidence="2" id="KW-1185">Reference proteome</keyword>
<dbReference type="PANTHER" id="PTHR35450:SF2">
    <property type="entry name" value="REVERSE TRANSCRIPTASE DOMAIN-CONTAINING PROTEIN"/>
    <property type="match status" value="1"/>
</dbReference>
<dbReference type="EMBL" id="JAPFRF010000010">
    <property type="protein sequence ID" value="KAJ7320649.1"/>
    <property type="molecule type" value="Genomic_DNA"/>
</dbReference>
<proteinExistence type="predicted"/>
<reference evidence="1" key="1">
    <citation type="journal article" date="2023" name="DNA Res.">
        <title>Chromosome-level genome assembly of Phrynocephalus forsythii using third-generation DNA sequencing and Hi-C analysis.</title>
        <authorList>
            <person name="Qi Y."/>
            <person name="Zhao W."/>
            <person name="Zhao Y."/>
            <person name="Niu C."/>
            <person name="Cao S."/>
            <person name="Zhang Y."/>
        </authorList>
    </citation>
    <scope>NUCLEOTIDE SEQUENCE</scope>
    <source>
        <tissue evidence="1">Muscle</tissue>
    </source>
</reference>
<dbReference type="PANTHER" id="PTHR35450">
    <property type="entry name" value="REVERSE TRANSCRIPTASE DOMAIN-CONTAINING PROTEIN"/>
    <property type="match status" value="1"/>
</dbReference>
<dbReference type="AlphaFoldDB" id="A0A9Q1AYN6"/>
<gene>
    <name evidence="1" type="ORF">JRQ81_020160</name>
</gene>
<dbReference type="Proteomes" id="UP001142489">
    <property type="component" value="Unassembled WGS sequence"/>
</dbReference>
<comment type="caution">
    <text evidence="1">The sequence shown here is derived from an EMBL/GenBank/DDBJ whole genome shotgun (WGS) entry which is preliminary data.</text>
</comment>
<evidence type="ECO:0000313" key="1">
    <source>
        <dbReference type="EMBL" id="KAJ7320649.1"/>
    </source>
</evidence>
<dbReference type="OrthoDB" id="9902985at2759"/>
<sequence>MQAINTWAIPVLRYWTQAELEALDRKTRKAMTLNHALHPENDVSRLNLPRKIGGRGLLQVHKTVEEEKRGIFDYL</sequence>
<protein>
    <submittedName>
        <fullName evidence="1">Uncharacterized protein</fullName>
    </submittedName>
</protein>